<comment type="subcellular location">
    <subcellularLocation>
        <location evidence="1">Nucleus</location>
    </subcellularLocation>
</comment>
<dbReference type="OMA" id="MEVIEME"/>
<evidence type="ECO:0000256" key="4">
    <source>
        <dbReference type="ARBA" id="ARBA00042096"/>
    </source>
</evidence>
<dbReference type="EMBL" id="MCGN01000001">
    <property type="protein sequence ID" value="ORZ03243.1"/>
    <property type="molecule type" value="Genomic_DNA"/>
</dbReference>
<keyword evidence="7" id="KW-1185">Reference proteome</keyword>
<protein>
    <recommendedName>
        <fullName evidence="3">DNA polymerase epsilon subunit D</fullName>
    </recommendedName>
    <alternativeName>
        <fullName evidence="4">DNA polymerase II subunit D</fullName>
    </alternativeName>
</protein>
<dbReference type="GO" id="GO:0031490">
    <property type="term" value="F:chromatin DNA binding"/>
    <property type="evidence" value="ECO:0007669"/>
    <property type="project" value="TreeGrafter"/>
</dbReference>
<dbReference type="AlphaFoldDB" id="A0A1X2HUL8"/>
<dbReference type="GO" id="GO:0008623">
    <property type="term" value="C:CHRAC"/>
    <property type="evidence" value="ECO:0007669"/>
    <property type="project" value="TreeGrafter"/>
</dbReference>
<gene>
    <name evidence="6" type="ORF">BCR43DRAFT_418869</name>
</gene>
<dbReference type="PANTHER" id="PTHR46172:SF1">
    <property type="entry name" value="DNA POLYMERASE EPSILON SUBUNIT 3"/>
    <property type="match status" value="1"/>
</dbReference>
<comment type="caution">
    <text evidence="6">The sequence shown here is derived from an EMBL/GenBank/DDBJ whole genome shotgun (WGS) entry which is preliminary data.</text>
</comment>
<dbReference type="GO" id="GO:0031507">
    <property type="term" value="P:heterochromatin formation"/>
    <property type="evidence" value="ECO:0007669"/>
    <property type="project" value="TreeGrafter"/>
</dbReference>
<dbReference type="Pfam" id="PF00808">
    <property type="entry name" value="CBFD_NFYB_HMF"/>
    <property type="match status" value="1"/>
</dbReference>
<dbReference type="GO" id="GO:0008622">
    <property type="term" value="C:epsilon DNA polymerase complex"/>
    <property type="evidence" value="ECO:0007669"/>
    <property type="project" value="TreeGrafter"/>
</dbReference>
<dbReference type="InterPro" id="IPR051377">
    <property type="entry name" value="DNA_Pol-Epsilon_Subunit"/>
</dbReference>
<dbReference type="Proteomes" id="UP000242180">
    <property type="component" value="Unassembled WGS sequence"/>
</dbReference>
<evidence type="ECO:0000313" key="7">
    <source>
        <dbReference type="Proteomes" id="UP000242180"/>
    </source>
</evidence>
<dbReference type="STRING" id="13706.A0A1X2HUL8"/>
<sequence length="95" mass="10144">SIEEFELPKANIARVLKQALPAGTALQKDAKTAVSKAATVFITYLSTVANDTAKGANHKTISAADVFKAMEVIEMEHLVPSLKETFTGKSTAHTK</sequence>
<evidence type="ECO:0000259" key="5">
    <source>
        <dbReference type="Pfam" id="PF00808"/>
    </source>
</evidence>
<dbReference type="GO" id="GO:0006272">
    <property type="term" value="P:leading strand elongation"/>
    <property type="evidence" value="ECO:0007669"/>
    <property type="project" value="TreeGrafter"/>
</dbReference>
<evidence type="ECO:0000256" key="3">
    <source>
        <dbReference type="ARBA" id="ARBA00039775"/>
    </source>
</evidence>
<dbReference type="GO" id="GO:0046982">
    <property type="term" value="F:protein heterodimerization activity"/>
    <property type="evidence" value="ECO:0007669"/>
    <property type="project" value="InterPro"/>
</dbReference>
<dbReference type="OrthoDB" id="1707486at2759"/>
<keyword evidence="2" id="KW-0539">Nucleus</keyword>
<name>A0A1X2HUL8_SYNRA</name>
<feature type="domain" description="Transcription factor CBF/NF-Y/archaeal histone" evidence="5">
    <location>
        <begin position="6"/>
        <end position="70"/>
    </location>
</feature>
<feature type="non-terminal residue" evidence="6">
    <location>
        <position position="1"/>
    </location>
</feature>
<reference evidence="6 7" key="1">
    <citation type="submission" date="2016-07" db="EMBL/GenBank/DDBJ databases">
        <title>Pervasive Adenine N6-methylation of Active Genes in Fungi.</title>
        <authorList>
            <consortium name="DOE Joint Genome Institute"/>
            <person name="Mondo S.J."/>
            <person name="Dannebaum R.O."/>
            <person name="Kuo R.C."/>
            <person name="Labutti K."/>
            <person name="Haridas S."/>
            <person name="Kuo A."/>
            <person name="Salamov A."/>
            <person name="Ahrendt S.R."/>
            <person name="Lipzen A."/>
            <person name="Sullivan W."/>
            <person name="Andreopoulos W.B."/>
            <person name="Clum A."/>
            <person name="Lindquist E."/>
            <person name="Daum C."/>
            <person name="Ramamoorthy G.K."/>
            <person name="Gryganskyi A."/>
            <person name="Culley D."/>
            <person name="Magnuson J.K."/>
            <person name="James T.Y."/>
            <person name="O'Malley M.A."/>
            <person name="Stajich J.E."/>
            <person name="Spatafora J.W."/>
            <person name="Visel A."/>
            <person name="Grigoriev I.V."/>
        </authorList>
    </citation>
    <scope>NUCLEOTIDE SEQUENCE [LARGE SCALE GENOMIC DNA]</scope>
    <source>
        <strain evidence="6 7">NRRL 2496</strain>
    </source>
</reference>
<proteinExistence type="predicted"/>
<organism evidence="6 7">
    <name type="scientific">Syncephalastrum racemosum</name>
    <name type="common">Filamentous fungus</name>
    <dbReference type="NCBI Taxonomy" id="13706"/>
    <lineage>
        <taxon>Eukaryota</taxon>
        <taxon>Fungi</taxon>
        <taxon>Fungi incertae sedis</taxon>
        <taxon>Mucoromycota</taxon>
        <taxon>Mucoromycotina</taxon>
        <taxon>Mucoromycetes</taxon>
        <taxon>Mucorales</taxon>
        <taxon>Syncephalastraceae</taxon>
        <taxon>Syncephalastrum</taxon>
    </lineage>
</organism>
<evidence type="ECO:0000256" key="2">
    <source>
        <dbReference type="ARBA" id="ARBA00023242"/>
    </source>
</evidence>
<evidence type="ECO:0000313" key="6">
    <source>
        <dbReference type="EMBL" id="ORZ03243.1"/>
    </source>
</evidence>
<feature type="non-terminal residue" evidence="6">
    <location>
        <position position="95"/>
    </location>
</feature>
<dbReference type="SUPFAM" id="SSF47113">
    <property type="entry name" value="Histone-fold"/>
    <property type="match status" value="1"/>
</dbReference>
<dbReference type="InParanoid" id="A0A1X2HUL8"/>
<dbReference type="InterPro" id="IPR009072">
    <property type="entry name" value="Histone-fold"/>
</dbReference>
<dbReference type="GO" id="GO:0006974">
    <property type="term" value="P:DNA damage response"/>
    <property type="evidence" value="ECO:0007669"/>
    <property type="project" value="TreeGrafter"/>
</dbReference>
<dbReference type="CDD" id="cd22928">
    <property type="entry name" value="HFD_POLE3_DPB4"/>
    <property type="match status" value="1"/>
</dbReference>
<dbReference type="PANTHER" id="PTHR46172">
    <property type="entry name" value="DNA POLYMERASE EPSILON SUBUNIT 3"/>
    <property type="match status" value="1"/>
</dbReference>
<accession>A0A1X2HUL8</accession>
<dbReference type="InterPro" id="IPR003958">
    <property type="entry name" value="CBFA_NFYB_domain"/>
</dbReference>
<evidence type="ECO:0000256" key="1">
    <source>
        <dbReference type="ARBA" id="ARBA00004123"/>
    </source>
</evidence>
<dbReference type="Gene3D" id="1.10.20.10">
    <property type="entry name" value="Histone, subunit A"/>
    <property type="match status" value="1"/>
</dbReference>